<keyword evidence="2" id="KW-1185">Reference proteome</keyword>
<accession>A0AA40G216</accession>
<name>A0AA40G216_9HYME</name>
<organism evidence="1 2">
    <name type="scientific">Melipona bicolor</name>
    <dbReference type="NCBI Taxonomy" id="60889"/>
    <lineage>
        <taxon>Eukaryota</taxon>
        <taxon>Metazoa</taxon>
        <taxon>Ecdysozoa</taxon>
        <taxon>Arthropoda</taxon>
        <taxon>Hexapoda</taxon>
        <taxon>Insecta</taxon>
        <taxon>Pterygota</taxon>
        <taxon>Neoptera</taxon>
        <taxon>Endopterygota</taxon>
        <taxon>Hymenoptera</taxon>
        <taxon>Apocrita</taxon>
        <taxon>Aculeata</taxon>
        <taxon>Apoidea</taxon>
        <taxon>Anthophila</taxon>
        <taxon>Apidae</taxon>
        <taxon>Melipona</taxon>
    </lineage>
</organism>
<reference evidence="1" key="1">
    <citation type="submission" date="2021-10" db="EMBL/GenBank/DDBJ databases">
        <title>Melipona bicolor Genome sequencing and assembly.</title>
        <authorList>
            <person name="Araujo N.S."/>
            <person name="Arias M.C."/>
        </authorList>
    </citation>
    <scope>NUCLEOTIDE SEQUENCE</scope>
    <source>
        <strain evidence="1">USP_2M_L1-L4_2017</strain>
        <tissue evidence="1">Whole body</tissue>
    </source>
</reference>
<proteinExistence type="predicted"/>
<dbReference type="EMBL" id="JAHYIQ010000008">
    <property type="protein sequence ID" value="KAK1129596.1"/>
    <property type="molecule type" value="Genomic_DNA"/>
</dbReference>
<protein>
    <submittedName>
        <fullName evidence="1">Uncharacterized protein</fullName>
    </submittedName>
</protein>
<gene>
    <name evidence="1" type="ORF">K0M31_019311</name>
</gene>
<comment type="caution">
    <text evidence="1">The sequence shown here is derived from an EMBL/GenBank/DDBJ whole genome shotgun (WGS) entry which is preliminary data.</text>
</comment>
<dbReference type="Proteomes" id="UP001177670">
    <property type="component" value="Unassembled WGS sequence"/>
</dbReference>
<dbReference type="AlphaFoldDB" id="A0AA40G216"/>
<sequence>MEAATPSPGVQSAKPKKKRKSLAFRFHGLDTQGIQDRFLAASEKIRVSFFAIETTKLCRQILLSFVLMIFRALWRLVRIGTKEKKKKKTKDEMTKIFLRTC</sequence>
<evidence type="ECO:0000313" key="2">
    <source>
        <dbReference type="Proteomes" id="UP001177670"/>
    </source>
</evidence>
<evidence type="ECO:0000313" key="1">
    <source>
        <dbReference type="EMBL" id="KAK1129596.1"/>
    </source>
</evidence>